<dbReference type="Proteomes" id="UP000653493">
    <property type="component" value="Unassembled WGS sequence"/>
</dbReference>
<protein>
    <submittedName>
        <fullName evidence="2">Uncharacterized protein</fullName>
    </submittedName>
</protein>
<evidence type="ECO:0000313" key="3">
    <source>
        <dbReference type="Proteomes" id="UP000653493"/>
    </source>
</evidence>
<feature type="compositionally biased region" description="Low complexity" evidence="1">
    <location>
        <begin position="42"/>
        <end position="52"/>
    </location>
</feature>
<sequence length="68" mass="7030">MRGDLLPDAARVAQESEVGAEDVDGLFGDRPRLGEGLGPAEGDGADAEAAPGRLEGGEAACPVRRWLR</sequence>
<proteinExistence type="predicted"/>
<feature type="region of interest" description="Disordered" evidence="1">
    <location>
        <begin position="1"/>
        <end position="56"/>
    </location>
</feature>
<reference evidence="2" key="1">
    <citation type="journal article" date="2014" name="Int. J. Syst. Evol. Microbiol.">
        <title>Complete genome sequence of Corynebacterium casei LMG S-19264T (=DSM 44701T), isolated from a smear-ripened cheese.</title>
        <authorList>
            <consortium name="US DOE Joint Genome Institute (JGI-PGF)"/>
            <person name="Walter F."/>
            <person name="Albersmeier A."/>
            <person name="Kalinowski J."/>
            <person name="Ruckert C."/>
        </authorList>
    </citation>
    <scope>NUCLEOTIDE SEQUENCE</scope>
    <source>
        <strain evidence="2">JCM 4234</strain>
    </source>
</reference>
<dbReference type="AlphaFoldDB" id="A0A918GVD8"/>
<organism evidence="2 3">
    <name type="scientific">Streptomyces griseoviridis</name>
    <dbReference type="NCBI Taxonomy" id="45398"/>
    <lineage>
        <taxon>Bacteria</taxon>
        <taxon>Bacillati</taxon>
        <taxon>Actinomycetota</taxon>
        <taxon>Actinomycetes</taxon>
        <taxon>Kitasatosporales</taxon>
        <taxon>Streptomycetaceae</taxon>
        <taxon>Streptomyces</taxon>
    </lineage>
</organism>
<accession>A0A918GVD8</accession>
<comment type="caution">
    <text evidence="2">The sequence shown here is derived from an EMBL/GenBank/DDBJ whole genome shotgun (WGS) entry which is preliminary data.</text>
</comment>
<evidence type="ECO:0000313" key="2">
    <source>
        <dbReference type="EMBL" id="GGS67779.1"/>
    </source>
</evidence>
<gene>
    <name evidence="2" type="ORF">GCM10010238_65680</name>
</gene>
<dbReference type="EMBL" id="BMSL01000035">
    <property type="protein sequence ID" value="GGS67779.1"/>
    <property type="molecule type" value="Genomic_DNA"/>
</dbReference>
<evidence type="ECO:0000256" key="1">
    <source>
        <dbReference type="SAM" id="MobiDB-lite"/>
    </source>
</evidence>
<keyword evidence="3" id="KW-1185">Reference proteome</keyword>
<name>A0A918GVD8_STRGD</name>
<reference evidence="2" key="2">
    <citation type="submission" date="2020-09" db="EMBL/GenBank/DDBJ databases">
        <authorList>
            <person name="Sun Q."/>
            <person name="Ohkuma M."/>
        </authorList>
    </citation>
    <scope>NUCLEOTIDE SEQUENCE</scope>
    <source>
        <strain evidence="2">JCM 4234</strain>
    </source>
</reference>